<evidence type="ECO:0000256" key="1">
    <source>
        <dbReference type="SAM" id="MobiDB-lite"/>
    </source>
</evidence>
<dbReference type="EMBL" id="CAMXCT020003101">
    <property type="protein sequence ID" value="CAL1155794.1"/>
    <property type="molecule type" value="Genomic_DNA"/>
</dbReference>
<gene>
    <name evidence="2" type="ORF">C1SCF055_LOCUS28374</name>
</gene>
<dbReference type="InterPro" id="IPR023267">
    <property type="entry name" value="RCMT"/>
</dbReference>
<dbReference type="PANTHER" id="PTHR22807:SF16">
    <property type="entry name" value="SAM-DEPENDENT MTASE RSMB_NOP-TYPE DOMAIN-CONTAINING PROTEIN"/>
    <property type="match status" value="1"/>
</dbReference>
<feature type="region of interest" description="Disordered" evidence="1">
    <location>
        <begin position="201"/>
        <end position="234"/>
    </location>
</feature>
<dbReference type="SUPFAM" id="SSF53335">
    <property type="entry name" value="S-adenosyl-L-methionine-dependent methyltransferases"/>
    <property type="match status" value="1"/>
</dbReference>
<dbReference type="InterPro" id="IPR023269">
    <property type="entry name" value="RCMT_subfamily_9"/>
</dbReference>
<dbReference type="EMBL" id="CAMXCT030003101">
    <property type="protein sequence ID" value="CAL4789731.1"/>
    <property type="molecule type" value="Genomic_DNA"/>
</dbReference>
<dbReference type="Proteomes" id="UP001152797">
    <property type="component" value="Unassembled WGS sequence"/>
</dbReference>
<protein>
    <submittedName>
        <fullName evidence="4">SAM-dependent MTase RsmB/NOP-type domain-containing protein</fullName>
    </submittedName>
</protein>
<dbReference type="InterPro" id="IPR029063">
    <property type="entry name" value="SAM-dependent_MTases_sf"/>
</dbReference>
<sequence length="298" mass="33012">MPTPSLQGDKAADQEFLQFLDANGVPKEVFTGAIRQEIPRYVRVNPRGPFADLSPAERQKAISQALQTEQSAVQLVQWLRAGEVQQSDQLIATGACTVLMLLQSSQSVACSQGPRIISWISVARQVPSFARSAMQSDLMAQPAPQDETGRDRLGVTGVDVAEQRLAACRTVLRKYGILNVKLSLGDGTTWRPNTAEWFSLEAPPRGRGQRGRKRRFEEKAKAETAAATADTADRADRNESCDRVLVDAECTHDASCRHLEKFRTQWGLDSLSGRVPWIRQELPYQKWPVNLRDVGITG</sequence>
<dbReference type="PANTHER" id="PTHR22807">
    <property type="entry name" value="NOP2 YEAST -RELATED NOL1/NOP2/FMU SUN DOMAIN-CONTAINING"/>
    <property type="match status" value="1"/>
</dbReference>
<name>A0A9P1D224_9DINO</name>
<reference evidence="2" key="1">
    <citation type="submission" date="2022-10" db="EMBL/GenBank/DDBJ databases">
        <authorList>
            <person name="Chen Y."/>
            <person name="Dougan E. K."/>
            <person name="Chan C."/>
            <person name="Rhodes N."/>
            <person name="Thang M."/>
        </authorList>
    </citation>
    <scope>NUCLEOTIDE SEQUENCE</scope>
</reference>
<evidence type="ECO:0000313" key="2">
    <source>
        <dbReference type="EMBL" id="CAI4002419.1"/>
    </source>
</evidence>
<dbReference type="EMBL" id="CAMXCT010003101">
    <property type="protein sequence ID" value="CAI4002419.1"/>
    <property type="molecule type" value="Genomic_DNA"/>
</dbReference>
<evidence type="ECO:0000313" key="4">
    <source>
        <dbReference type="EMBL" id="CAL4789731.1"/>
    </source>
</evidence>
<comment type="caution">
    <text evidence="2">The sequence shown here is derived from an EMBL/GenBank/DDBJ whole genome shotgun (WGS) entry which is preliminary data.</text>
</comment>
<reference evidence="3" key="2">
    <citation type="submission" date="2024-04" db="EMBL/GenBank/DDBJ databases">
        <authorList>
            <person name="Chen Y."/>
            <person name="Shah S."/>
            <person name="Dougan E. K."/>
            <person name="Thang M."/>
            <person name="Chan C."/>
        </authorList>
    </citation>
    <scope>NUCLEOTIDE SEQUENCE [LARGE SCALE GENOMIC DNA]</scope>
</reference>
<dbReference type="PRINTS" id="PR02010">
    <property type="entry name" value="RCMT9"/>
</dbReference>
<proteinExistence type="predicted"/>
<dbReference type="OrthoDB" id="427002at2759"/>
<dbReference type="GO" id="GO:0008173">
    <property type="term" value="F:RNA methyltransferase activity"/>
    <property type="evidence" value="ECO:0007669"/>
    <property type="project" value="InterPro"/>
</dbReference>
<evidence type="ECO:0000313" key="5">
    <source>
        <dbReference type="Proteomes" id="UP001152797"/>
    </source>
</evidence>
<dbReference type="GO" id="GO:0001510">
    <property type="term" value="P:RNA methylation"/>
    <property type="evidence" value="ECO:0007669"/>
    <property type="project" value="InterPro"/>
</dbReference>
<organism evidence="2">
    <name type="scientific">Cladocopium goreaui</name>
    <dbReference type="NCBI Taxonomy" id="2562237"/>
    <lineage>
        <taxon>Eukaryota</taxon>
        <taxon>Sar</taxon>
        <taxon>Alveolata</taxon>
        <taxon>Dinophyceae</taxon>
        <taxon>Suessiales</taxon>
        <taxon>Symbiodiniaceae</taxon>
        <taxon>Cladocopium</taxon>
    </lineage>
</organism>
<keyword evidence="5" id="KW-1185">Reference proteome</keyword>
<accession>A0A9P1D224</accession>
<evidence type="ECO:0000313" key="3">
    <source>
        <dbReference type="EMBL" id="CAL1155794.1"/>
    </source>
</evidence>
<dbReference type="Gene3D" id="3.40.50.150">
    <property type="entry name" value="Vaccinia Virus protein VP39"/>
    <property type="match status" value="1"/>
</dbReference>
<dbReference type="AlphaFoldDB" id="A0A9P1D224"/>